<name>A0ABR7REV6_9PROT</name>
<dbReference type="Gene3D" id="3.40.50.150">
    <property type="entry name" value="Vaccinia Virus protein VP39"/>
    <property type="match status" value="1"/>
</dbReference>
<dbReference type="EMBL" id="JACTUZ010000250">
    <property type="protein sequence ID" value="MBC9180183.1"/>
    <property type="molecule type" value="Genomic_DNA"/>
</dbReference>
<dbReference type="GO" id="GO:0032259">
    <property type="term" value="P:methylation"/>
    <property type="evidence" value="ECO:0007669"/>
    <property type="project" value="UniProtKB-KW"/>
</dbReference>
<accession>A0ABR7REV6</accession>
<evidence type="ECO:0000256" key="2">
    <source>
        <dbReference type="ARBA" id="ARBA00022679"/>
    </source>
</evidence>
<dbReference type="GO" id="GO:0008168">
    <property type="term" value="F:methyltransferase activity"/>
    <property type="evidence" value="ECO:0007669"/>
    <property type="project" value="UniProtKB-KW"/>
</dbReference>
<keyword evidence="1 5" id="KW-0489">Methyltransferase</keyword>
<dbReference type="InterPro" id="IPR041698">
    <property type="entry name" value="Methyltransf_25"/>
</dbReference>
<dbReference type="PANTHER" id="PTHR43464:SF19">
    <property type="entry name" value="UBIQUINONE BIOSYNTHESIS O-METHYLTRANSFERASE, MITOCHONDRIAL"/>
    <property type="match status" value="1"/>
</dbReference>
<dbReference type="Proteomes" id="UP000603940">
    <property type="component" value="Unassembled WGS sequence"/>
</dbReference>
<comment type="caution">
    <text evidence="5">The sequence shown here is derived from an EMBL/GenBank/DDBJ whole genome shotgun (WGS) entry which is preliminary data.</text>
</comment>
<dbReference type="RefSeq" id="WP_187781145.1">
    <property type="nucleotide sequence ID" value="NZ_JACTUZ010000250.1"/>
</dbReference>
<dbReference type="PANTHER" id="PTHR43464">
    <property type="entry name" value="METHYLTRANSFERASE"/>
    <property type="match status" value="1"/>
</dbReference>
<gene>
    <name evidence="5" type="ORF">IBL25_24865</name>
</gene>
<feature type="domain" description="Methyltransferase" evidence="4">
    <location>
        <begin position="76"/>
        <end position="165"/>
    </location>
</feature>
<organism evidence="5 6">
    <name type="scientific">Pseudoroseomonas ludipueritiae</name>
    <dbReference type="NCBI Taxonomy" id="198093"/>
    <lineage>
        <taxon>Bacteria</taxon>
        <taxon>Pseudomonadati</taxon>
        <taxon>Pseudomonadota</taxon>
        <taxon>Alphaproteobacteria</taxon>
        <taxon>Acetobacterales</taxon>
        <taxon>Acetobacteraceae</taxon>
        <taxon>Pseudoroseomonas</taxon>
    </lineage>
</organism>
<dbReference type="InterPro" id="IPR029063">
    <property type="entry name" value="SAM-dependent_MTases_sf"/>
</dbReference>
<protein>
    <submittedName>
        <fullName evidence="5">Methyltransferase domain-containing protein</fullName>
    </submittedName>
</protein>
<dbReference type="Pfam" id="PF13649">
    <property type="entry name" value="Methyltransf_25"/>
    <property type="match status" value="1"/>
</dbReference>
<evidence type="ECO:0000259" key="4">
    <source>
        <dbReference type="Pfam" id="PF13649"/>
    </source>
</evidence>
<dbReference type="SUPFAM" id="SSF53335">
    <property type="entry name" value="S-adenosyl-L-methionine-dependent methyltransferases"/>
    <property type="match status" value="1"/>
</dbReference>
<sequence>AAADPGVAEQARFLQAALGAAPPPERAPAGYVRDLFDQYAPRFDADLTGRLGYRTPAMLAGMLREAGVAADGSRAVLDLGCGTGLSGEALRPFARVLEGVDLSPRMLAAARARGIYHALHEADLLDVLPARPGHWGLVAAADVLNYLGDLSAVLPAMAAALAPGGLAAFSLEKGEESPCALGPDLRYRHHPGHLRALAAAAGLEILAEREAELRREKGVPVAGLLWLLRRG</sequence>
<evidence type="ECO:0000256" key="3">
    <source>
        <dbReference type="ARBA" id="ARBA00022691"/>
    </source>
</evidence>
<evidence type="ECO:0000256" key="1">
    <source>
        <dbReference type="ARBA" id="ARBA00022603"/>
    </source>
</evidence>
<reference evidence="5 6" key="1">
    <citation type="journal article" date="2009" name="Int. J. Syst. Evol. Microbiol.">
        <title>Transfer of Teichococcus ludipueritiae and Muricoccus roseus to the genus Roseomonas, as Roseomonas ludipueritiae comb. nov. and Roseomonas rosea comb. nov., respectively, and emended description of the genus Roseomonas.</title>
        <authorList>
            <person name="Sanchez-Porro C."/>
            <person name="Gallego V."/>
            <person name="Busse H.J."/>
            <person name="Kampfer P."/>
            <person name="Ventosa A."/>
        </authorList>
    </citation>
    <scope>NUCLEOTIDE SEQUENCE [LARGE SCALE GENOMIC DNA]</scope>
    <source>
        <strain evidence="5 6">DSM 14915</strain>
    </source>
</reference>
<keyword evidence="2" id="KW-0808">Transferase</keyword>
<keyword evidence="3" id="KW-0949">S-adenosyl-L-methionine</keyword>
<keyword evidence="6" id="KW-1185">Reference proteome</keyword>
<feature type="non-terminal residue" evidence="5">
    <location>
        <position position="1"/>
    </location>
</feature>
<proteinExistence type="predicted"/>
<dbReference type="CDD" id="cd02440">
    <property type="entry name" value="AdoMet_MTases"/>
    <property type="match status" value="1"/>
</dbReference>
<evidence type="ECO:0000313" key="5">
    <source>
        <dbReference type="EMBL" id="MBC9180183.1"/>
    </source>
</evidence>
<evidence type="ECO:0000313" key="6">
    <source>
        <dbReference type="Proteomes" id="UP000603940"/>
    </source>
</evidence>